<dbReference type="AlphaFoldDB" id="A0A0N9ZD07"/>
<dbReference type="Pfam" id="PF03975">
    <property type="entry name" value="CheD"/>
    <property type="match status" value="1"/>
</dbReference>
<feature type="region of interest" description="Disordered" evidence="2">
    <location>
        <begin position="158"/>
        <end position="177"/>
    </location>
</feature>
<dbReference type="GO" id="GO:0050568">
    <property type="term" value="F:protein-glutamine glutaminase activity"/>
    <property type="evidence" value="ECO:0007669"/>
    <property type="project" value="UniProtKB-UniRule"/>
</dbReference>
<dbReference type="EMBL" id="CP012023">
    <property type="protein sequence ID" value="ALI54614.1"/>
    <property type="molecule type" value="Genomic_DNA"/>
</dbReference>
<dbReference type="Gene3D" id="3.30.1330.200">
    <property type="match status" value="1"/>
</dbReference>
<dbReference type="KEGG" id="cmar:IMCC12053_666"/>
<keyword evidence="1" id="KW-0145">Chemotaxis</keyword>
<dbReference type="HAMAP" id="MF_01440">
    <property type="entry name" value="CheD"/>
    <property type="match status" value="1"/>
</dbReference>
<organism evidence="3 4">
    <name type="scientific">Celeribacter marinus</name>
    <dbReference type="NCBI Taxonomy" id="1397108"/>
    <lineage>
        <taxon>Bacteria</taxon>
        <taxon>Pseudomonadati</taxon>
        <taxon>Pseudomonadota</taxon>
        <taxon>Alphaproteobacteria</taxon>
        <taxon>Rhodobacterales</taxon>
        <taxon>Roseobacteraceae</taxon>
        <taxon>Celeribacter</taxon>
    </lineage>
</organism>
<name>A0A0N9ZD07_9RHOB</name>
<dbReference type="PANTHER" id="PTHR35147:SF2">
    <property type="entry name" value="CHEMORECEPTOR GLUTAMINE DEAMIDASE CHED-RELATED"/>
    <property type="match status" value="1"/>
</dbReference>
<dbReference type="EC" id="3.5.1.44" evidence="1"/>
<dbReference type="InterPro" id="IPR011324">
    <property type="entry name" value="Cytotoxic_necrot_fac-like_cat"/>
</dbReference>
<dbReference type="PATRIC" id="fig|1397108.4.peg.691"/>
<dbReference type="InterPro" id="IPR005659">
    <property type="entry name" value="Chemorcpt_Glu_NH3ase_CheD"/>
</dbReference>
<comment type="catalytic activity">
    <reaction evidence="1">
        <text>L-glutaminyl-[protein] + H2O = L-glutamyl-[protein] + NH4(+)</text>
        <dbReference type="Rhea" id="RHEA:16441"/>
        <dbReference type="Rhea" id="RHEA-COMP:10207"/>
        <dbReference type="Rhea" id="RHEA-COMP:10208"/>
        <dbReference type="ChEBI" id="CHEBI:15377"/>
        <dbReference type="ChEBI" id="CHEBI:28938"/>
        <dbReference type="ChEBI" id="CHEBI:29973"/>
        <dbReference type="ChEBI" id="CHEBI:30011"/>
        <dbReference type="EC" id="3.5.1.44"/>
    </reaction>
</comment>
<dbReference type="GO" id="GO:0006935">
    <property type="term" value="P:chemotaxis"/>
    <property type="evidence" value="ECO:0007669"/>
    <property type="project" value="UniProtKB-UniRule"/>
</dbReference>
<evidence type="ECO:0000313" key="3">
    <source>
        <dbReference type="EMBL" id="ALI54614.1"/>
    </source>
</evidence>
<dbReference type="PANTHER" id="PTHR35147">
    <property type="entry name" value="CHEMORECEPTOR GLUTAMINE DEAMIDASE CHED-RELATED"/>
    <property type="match status" value="1"/>
</dbReference>
<gene>
    <name evidence="1" type="primary">cheD</name>
    <name evidence="3" type="ORF">IMCC12053_666</name>
</gene>
<reference evidence="3 4" key="1">
    <citation type="submission" date="2015-05" db="EMBL/GenBank/DDBJ databases">
        <authorList>
            <person name="Wang D.B."/>
            <person name="Wang M."/>
        </authorList>
    </citation>
    <scope>NUCLEOTIDE SEQUENCE [LARGE SCALE GENOMIC DNA]</scope>
    <source>
        <strain evidence="3 4">IMCC 12053</strain>
    </source>
</reference>
<accession>A0A0N9ZD07</accession>
<evidence type="ECO:0000256" key="1">
    <source>
        <dbReference type="HAMAP-Rule" id="MF_01440"/>
    </source>
</evidence>
<proteinExistence type="inferred from homology"/>
<dbReference type="Proteomes" id="UP000064920">
    <property type="component" value="Chromosome"/>
</dbReference>
<keyword evidence="4" id="KW-1185">Reference proteome</keyword>
<dbReference type="SUPFAM" id="SSF64438">
    <property type="entry name" value="CNF1/YfiH-like putative cysteine hydrolases"/>
    <property type="match status" value="1"/>
</dbReference>
<dbReference type="CDD" id="cd16352">
    <property type="entry name" value="CheD"/>
    <property type="match status" value="1"/>
</dbReference>
<dbReference type="STRING" id="1397108.IMCC12053_666"/>
<protein>
    <recommendedName>
        <fullName evidence="1">Probable chemoreceptor glutamine deamidase CheD</fullName>
        <ecNumber evidence="1">3.5.1.44</ecNumber>
    </recommendedName>
</protein>
<comment type="similarity">
    <text evidence="1">Belongs to the CheD family.</text>
</comment>
<sequence length="177" mass="18652">MTDLQSPKSRPKSTYITQGEFAVSTEQNAVISTILGSCVATCLWDPQTGVGGMNHFLLPQGAVGDGGTDSFGANAMELLINGLIQKGARRTNLQAKVFGGAALRKGLTSVGRDNGQFVLDYLDKEGIACVGQSLGGTSARRIEFEPVTGHARQKLVADQNLHEVAPPPPPASDLELF</sequence>
<evidence type="ECO:0000313" key="4">
    <source>
        <dbReference type="Proteomes" id="UP000064920"/>
    </source>
</evidence>
<dbReference type="OrthoDB" id="9807202at2"/>
<comment type="function">
    <text evidence="1">Probably deamidates glutamine residues to glutamate on methyl-accepting chemotaxis receptors (MCPs), playing an important role in chemotaxis.</text>
</comment>
<dbReference type="RefSeq" id="WP_062215679.1">
    <property type="nucleotide sequence ID" value="NZ_CP012023.1"/>
</dbReference>
<keyword evidence="1" id="KW-0378">Hydrolase</keyword>
<dbReference type="InterPro" id="IPR038592">
    <property type="entry name" value="CheD-like_sf"/>
</dbReference>
<evidence type="ECO:0000256" key="2">
    <source>
        <dbReference type="SAM" id="MobiDB-lite"/>
    </source>
</evidence>